<dbReference type="AlphaFoldDB" id="A0AAN7SCN4"/>
<evidence type="ECO:0000313" key="10">
    <source>
        <dbReference type="EMBL" id="KAK4885031.1"/>
    </source>
</evidence>
<evidence type="ECO:0000256" key="7">
    <source>
        <dbReference type="SAM" id="Phobius"/>
    </source>
</evidence>
<sequence>MSRSFVILLTGLICVTAQTPSQDEEEPSGTSAVDAVLGRSATLPCDIEPQMRDDRVYMVLWYRGNDQRPIYSFDVRGRAFNKALHWSDPNTFGPRAYFVTVAKPAALTLDGVQLDDEGLYRCRVDFRTTPTRNFAINLTVIVPPHQMLVYDNSGRDVSAVVGPMEEGSDLILTCEVRGGRPPPTVTWFVNEKIIEGHLEASRNHVTVNRLIVNGVKREHLNSSYKCQASNTKLMMPAERVVRLELLLRPLSVQILQKHKQMIADQEYIVTCQVDGSRPRATISWIRDNRKFRRGKVIEGGNETVVSSTVTFAPVPEDDGTFLKCLGDNPSLPGVGQEDSFKLNIVYPPQVSLHLGSTLNPEDIKEGDDVYFECNIRANPKEHKITWFHDGILVSQNMSSGVIISTHSLVLQRVTRWQSGSYTCLAANNRGETMSKPVILRVRFAPVCHDSEISVIGASLDEVIRVRCHVAADPSEVTFVWQFNNSGESFDVSPARFTTTSGNMSELKYTPASQRDYGTLTCWGQNPIGRQSEPCIFQIVPAAKPSPLSNCTLRTATNHSTDALEVECRAGYDGGVPQRFVLEAYDSYTMRLRFNVSSSNNDTPFFRFELSELLTSNGEGIPPALRVVVYAENAKGRSEKVVLEDITLNDAEKRTDDNSTMSILPLAALLTGSLLTLGLAVLLVIVLAVRRSRHRHCARAHCGHQLEISKAPKMSPQASRTNSMLEINTGDQRYVVAYTLKPAADCVNQSPVSAPIDHQPDILNTPRGTPPSAGGPLPRPDALFTQPGDRNRQIPIYNSYRHAELPLSPETCAIQTATIGRPRARPKDVTPFSTFATMRRDHIITDAIPGPESCV</sequence>
<keyword evidence="2 7" id="KW-0812">Transmembrane</keyword>
<dbReference type="PROSITE" id="PS50835">
    <property type="entry name" value="IG_LIKE"/>
    <property type="match status" value="5"/>
</dbReference>
<evidence type="ECO:0000256" key="6">
    <source>
        <dbReference type="SAM" id="MobiDB-lite"/>
    </source>
</evidence>
<dbReference type="Pfam" id="PF08205">
    <property type="entry name" value="C2-set_2"/>
    <property type="match status" value="1"/>
</dbReference>
<evidence type="ECO:0000256" key="8">
    <source>
        <dbReference type="SAM" id="SignalP"/>
    </source>
</evidence>
<evidence type="ECO:0000256" key="5">
    <source>
        <dbReference type="ARBA" id="ARBA00023157"/>
    </source>
</evidence>
<feature type="chain" id="PRO_5043036167" description="Ig-like domain-containing protein" evidence="8">
    <location>
        <begin position="18"/>
        <end position="854"/>
    </location>
</feature>
<dbReference type="InterPro" id="IPR013162">
    <property type="entry name" value="CD80_C2-set"/>
</dbReference>
<dbReference type="Pfam" id="PF07686">
    <property type="entry name" value="V-set"/>
    <property type="match status" value="1"/>
</dbReference>
<dbReference type="PANTHER" id="PTHR23278:SF26">
    <property type="entry name" value="SIDESTEP III, ISOFORM O"/>
    <property type="match status" value="1"/>
</dbReference>
<dbReference type="InterPro" id="IPR007110">
    <property type="entry name" value="Ig-like_dom"/>
</dbReference>
<feature type="domain" description="Ig-like" evidence="9">
    <location>
        <begin position="20"/>
        <end position="139"/>
    </location>
</feature>
<dbReference type="InterPro" id="IPR013106">
    <property type="entry name" value="Ig_V-set"/>
</dbReference>
<feature type="region of interest" description="Disordered" evidence="6">
    <location>
        <begin position="751"/>
        <end position="791"/>
    </location>
</feature>
<dbReference type="SMART" id="SM00409">
    <property type="entry name" value="IG"/>
    <property type="match status" value="4"/>
</dbReference>
<comment type="caution">
    <text evidence="10">The sequence shown here is derived from an EMBL/GenBank/DDBJ whole genome shotgun (WGS) entry which is preliminary data.</text>
</comment>
<accession>A0AAN7SCN4</accession>
<evidence type="ECO:0000256" key="3">
    <source>
        <dbReference type="ARBA" id="ARBA00022989"/>
    </source>
</evidence>
<dbReference type="CDD" id="cd00096">
    <property type="entry name" value="Ig"/>
    <property type="match status" value="1"/>
</dbReference>
<evidence type="ECO:0000256" key="2">
    <source>
        <dbReference type="ARBA" id="ARBA00022692"/>
    </source>
</evidence>
<evidence type="ECO:0000313" key="11">
    <source>
        <dbReference type="Proteomes" id="UP001353858"/>
    </source>
</evidence>
<feature type="domain" description="Ig-like" evidence="9">
    <location>
        <begin position="249"/>
        <end position="341"/>
    </location>
</feature>
<feature type="transmembrane region" description="Helical" evidence="7">
    <location>
        <begin position="662"/>
        <end position="688"/>
    </location>
</feature>
<feature type="domain" description="Ig-like" evidence="9">
    <location>
        <begin position="348"/>
        <end position="434"/>
    </location>
</feature>
<dbReference type="Gene3D" id="2.60.40.10">
    <property type="entry name" value="Immunoglobulins"/>
    <property type="match status" value="5"/>
</dbReference>
<name>A0AAN7SCN4_9COLE</name>
<dbReference type="PANTHER" id="PTHR23278">
    <property type="entry name" value="SIDESTEP PROTEIN"/>
    <property type="match status" value="1"/>
</dbReference>
<dbReference type="InterPro" id="IPR003599">
    <property type="entry name" value="Ig_sub"/>
</dbReference>
<keyword evidence="11" id="KW-1185">Reference proteome</keyword>
<dbReference type="SUPFAM" id="SSF48726">
    <property type="entry name" value="Immunoglobulin"/>
    <property type="match status" value="5"/>
</dbReference>
<dbReference type="GO" id="GO:0016020">
    <property type="term" value="C:membrane"/>
    <property type="evidence" value="ECO:0007669"/>
    <property type="project" value="UniProtKB-SubCell"/>
</dbReference>
<comment type="subcellular location">
    <subcellularLocation>
        <location evidence="1">Membrane</location>
        <topology evidence="1">Single-pass membrane protein</topology>
    </subcellularLocation>
</comment>
<dbReference type="InterPro" id="IPR013783">
    <property type="entry name" value="Ig-like_fold"/>
</dbReference>
<dbReference type="Proteomes" id="UP001353858">
    <property type="component" value="Unassembled WGS sequence"/>
</dbReference>
<feature type="domain" description="Ig-like" evidence="9">
    <location>
        <begin position="436"/>
        <end position="521"/>
    </location>
</feature>
<dbReference type="SMART" id="SM00408">
    <property type="entry name" value="IGc2"/>
    <property type="match status" value="4"/>
</dbReference>
<evidence type="ECO:0000259" key="9">
    <source>
        <dbReference type="PROSITE" id="PS50835"/>
    </source>
</evidence>
<feature type="signal peptide" evidence="8">
    <location>
        <begin position="1"/>
        <end position="17"/>
    </location>
</feature>
<dbReference type="InterPro" id="IPR003598">
    <property type="entry name" value="Ig_sub2"/>
</dbReference>
<reference evidence="11" key="1">
    <citation type="submission" date="2023-01" db="EMBL/GenBank/DDBJ databases">
        <title>Key to firefly adult light organ development and bioluminescence: homeobox transcription factors regulate luciferase expression and transportation to peroxisome.</title>
        <authorList>
            <person name="Fu X."/>
        </authorList>
    </citation>
    <scope>NUCLEOTIDE SEQUENCE [LARGE SCALE GENOMIC DNA]</scope>
</reference>
<protein>
    <recommendedName>
        <fullName evidence="9">Ig-like domain-containing protein</fullName>
    </recommendedName>
</protein>
<keyword evidence="4 7" id="KW-0472">Membrane</keyword>
<organism evidence="10 11">
    <name type="scientific">Aquatica leii</name>
    <dbReference type="NCBI Taxonomy" id="1421715"/>
    <lineage>
        <taxon>Eukaryota</taxon>
        <taxon>Metazoa</taxon>
        <taxon>Ecdysozoa</taxon>
        <taxon>Arthropoda</taxon>
        <taxon>Hexapoda</taxon>
        <taxon>Insecta</taxon>
        <taxon>Pterygota</taxon>
        <taxon>Neoptera</taxon>
        <taxon>Endopterygota</taxon>
        <taxon>Coleoptera</taxon>
        <taxon>Polyphaga</taxon>
        <taxon>Elateriformia</taxon>
        <taxon>Elateroidea</taxon>
        <taxon>Lampyridae</taxon>
        <taxon>Luciolinae</taxon>
        <taxon>Aquatica</taxon>
    </lineage>
</organism>
<dbReference type="EMBL" id="JARPUR010000001">
    <property type="protein sequence ID" value="KAK4885031.1"/>
    <property type="molecule type" value="Genomic_DNA"/>
</dbReference>
<evidence type="ECO:0000256" key="1">
    <source>
        <dbReference type="ARBA" id="ARBA00004167"/>
    </source>
</evidence>
<keyword evidence="8" id="KW-0732">Signal</keyword>
<evidence type="ECO:0000256" key="4">
    <source>
        <dbReference type="ARBA" id="ARBA00023136"/>
    </source>
</evidence>
<proteinExistence type="predicted"/>
<gene>
    <name evidence="10" type="ORF">RN001_001302</name>
</gene>
<dbReference type="Pfam" id="PF13927">
    <property type="entry name" value="Ig_3"/>
    <property type="match status" value="2"/>
</dbReference>
<keyword evidence="5" id="KW-1015">Disulfide bond</keyword>
<feature type="domain" description="Ig-like" evidence="9">
    <location>
        <begin position="144"/>
        <end position="242"/>
    </location>
</feature>
<dbReference type="InterPro" id="IPR036179">
    <property type="entry name" value="Ig-like_dom_sf"/>
</dbReference>
<keyword evidence="3 7" id="KW-1133">Transmembrane helix</keyword>